<organism evidence="4 5">
    <name type="scientific">Oligosphaera ethanolica</name>
    <dbReference type="NCBI Taxonomy" id="760260"/>
    <lineage>
        <taxon>Bacteria</taxon>
        <taxon>Pseudomonadati</taxon>
        <taxon>Lentisphaerota</taxon>
        <taxon>Oligosphaeria</taxon>
        <taxon>Oligosphaerales</taxon>
        <taxon>Oligosphaeraceae</taxon>
        <taxon>Oligosphaera</taxon>
    </lineage>
</organism>
<dbReference type="InterPro" id="IPR008929">
    <property type="entry name" value="Chondroitin_lyas"/>
</dbReference>
<dbReference type="Gene3D" id="2.60.120.260">
    <property type="entry name" value="Galactose-binding domain-like"/>
    <property type="match status" value="1"/>
</dbReference>
<gene>
    <name evidence="4" type="ORF">J3R75_003590</name>
</gene>
<proteinExistence type="predicted"/>
<dbReference type="Pfam" id="PF07940">
    <property type="entry name" value="Hepar_II_III_C"/>
    <property type="match status" value="1"/>
</dbReference>
<feature type="signal peptide" evidence="2">
    <location>
        <begin position="1"/>
        <end position="17"/>
    </location>
</feature>
<dbReference type="RefSeq" id="WP_307264329.1">
    <property type="nucleotide sequence ID" value="NZ_JAUSVL010000001.1"/>
</dbReference>
<comment type="subcellular location">
    <subcellularLocation>
        <location evidence="1">Cell envelope</location>
    </subcellularLocation>
</comment>
<feature type="domain" description="Heparinase II/III-like C-terminal" evidence="3">
    <location>
        <begin position="570"/>
        <end position="749"/>
    </location>
</feature>
<evidence type="ECO:0000256" key="2">
    <source>
        <dbReference type="SAM" id="SignalP"/>
    </source>
</evidence>
<reference evidence="4" key="1">
    <citation type="submission" date="2023-07" db="EMBL/GenBank/DDBJ databases">
        <title>Genomic Encyclopedia of Type Strains, Phase IV (KMG-IV): sequencing the most valuable type-strain genomes for metagenomic binning, comparative biology and taxonomic classification.</title>
        <authorList>
            <person name="Goeker M."/>
        </authorList>
    </citation>
    <scope>NUCLEOTIDE SEQUENCE</scope>
    <source>
        <strain evidence="4">DSM 24202</strain>
    </source>
</reference>
<keyword evidence="5" id="KW-1185">Reference proteome</keyword>
<accession>A0AAE3VJA2</accession>
<dbReference type="SUPFAM" id="SSF48230">
    <property type="entry name" value="Chondroitin AC/alginate lyase"/>
    <property type="match status" value="1"/>
</dbReference>
<evidence type="ECO:0000313" key="5">
    <source>
        <dbReference type="Proteomes" id="UP001238163"/>
    </source>
</evidence>
<dbReference type="InterPro" id="IPR012480">
    <property type="entry name" value="Hepar_II_III_C"/>
</dbReference>
<dbReference type="EMBL" id="JAUSVL010000001">
    <property type="protein sequence ID" value="MDQ0291483.1"/>
    <property type="molecule type" value="Genomic_DNA"/>
</dbReference>
<dbReference type="Gene3D" id="2.70.98.70">
    <property type="match status" value="1"/>
</dbReference>
<evidence type="ECO:0000256" key="1">
    <source>
        <dbReference type="ARBA" id="ARBA00004196"/>
    </source>
</evidence>
<dbReference type="GO" id="GO:0016829">
    <property type="term" value="F:lyase activity"/>
    <property type="evidence" value="ECO:0007669"/>
    <property type="project" value="InterPro"/>
</dbReference>
<evidence type="ECO:0000313" key="4">
    <source>
        <dbReference type="EMBL" id="MDQ0291483.1"/>
    </source>
</evidence>
<dbReference type="AlphaFoldDB" id="A0AAE3VJA2"/>
<protein>
    <recommendedName>
        <fullName evidence="3">Heparinase II/III-like C-terminal domain-containing protein</fullName>
    </recommendedName>
</protein>
<keyword evidence="2" id="KW-0732">Signal</keyword>
<dbReference type="PANTHER" id="PTHR38045:SF1">
    <property type="entry name" value="HEPARINASE II_III-LIKE PROTEIN"/>
    <property type="match status" value="1"/>
</dbReference>
<sequence length="801" mass="88546">MRVFACSLLATCTLASAATRIEIPNGDFERQGEQWQIRDTGMSRIIPEAACHGKYGLRVVDDSGSTGSEMQSAPVPVETDKVYRLDFMARSTGNSAGVGIYLQFFDGQGACLTTQRDRAEVIYAFTAGADWQPFSVHVRAPKKAVAFAVRIHSFNAKVGQADLDDFVLHELSDNEVAAVPRGSIMVSEPQPQASLDAMRQQIARDDFLARLARVTVSPHPRLFASAERFAELRALAMEEGIHQRVRDRYLFLADGLLDVPPCERIMTGRRLLDISRLAVYRISTLALSYRLSGNVLYRDRCLAEMRAVASFSDWNPSHFLDVGEMTLALATGYDWLYDDMTPEDRTLCADAIITKGLKSTSLTAGWTQSSNNWGQVCHAGMIAGALAVAELDNDIAEKRLYSALTNLAIPMRAYAPNGNYPEGPGYWEYGTTFNVLALAMITTALGTDFGLAELPGFRETGRYNDYLSGPSGYMFNYADGGRGRRHSQSAVWWFASYFKEPELVASFERAAMEAKSADRKKLNASRNNGWFRAYEFLWVFPESAAEHSSASQLPLVWDGKGPVPIVIMRNSWDDDTATYLGLKAGSPRASHGHMDIGSFVLDAGRTRWALDLGAESYHRLEAMGVDLWNSKQDGERWRLFRLNNFSHNTLAIDGQLQIAASNSTFVSVQSDPAVAVMDLTPAYANDCTRALRTVRLDADGTVFVTDELSGLKPGVTVSWGMTTDQKIHAQDAESVTLSDGKQQFRISRLAGEGQWRVVDVSQPQPEFRGDSRNANCQRLELHCVAPDDGALRIEVRMGLVK</sequence>
<name>A0AAE3VJA2_9BACT</name>
<dbReference type="Gene3D" id="1.50.10.100">
    <property type="entry name" value="Chondroitin AC/alginate lyase"/>
    <property type="match status" value="1"/>
</dbReference>
<evidence type="ECO:0000259" key="3">
    <source>
        <dbReference type="Pfam" id="PF07940"/>
    </source>
</evidence>
<dbReference type="GO" id="GO:0030313">
    <property type="term" value="C:cell envelope"/>
    <property type="evidence" value="ECO:0007669"/>
    <property type="project" value="UniProtKB-SubCell"/>
</dbReference>
<dbReference type="PANTHER" id="PTHR38045">
    <property type="entry name" value="CHROMOSOME 1, WHOLE GENOME SHOTGUN SEQUENCE"/>
    <property type="match status" value="1"/>
</dbReference>
<feature type="chain" id="PRO_5042133077" description="Heparinase II/III-like C-terminal domain-containing protein" evidence="2">
    <location>
        <begin position="18"/>
        <end position="801"/>
    </location>
</feature>
<comment type="caution">
    <text evidence="4">The sequence shown here is derived from an EMBL/GenBank/DDBJ whole genome shotgun (WGS) entry which is preliminary data.</text>
</comment>
<dbReference type="Proteomes" id="UP001238163">
    <property type="component" value="Unassembled WGS sequence"/>
</dbReference>